<comment type="caution">
    <text evidence="1">The sequence shown here is derived from an EMBL/GenBank/DDBJ whole genome shotgun (WGS) entry which is preliminary data.</text>
</comment>
<keyword evidence="2" id="KW-1185">Reference proteome</keyword>
<protein>
    <submittedName>
        <fullName evidence="1">Uncharacterized protein</fullName>
    </submittedName>
</protein>
<proteinExistence type="predicted"/>
<name>A0AAN7UMW5_9PEZI</name>
<accession>A0AAN7UMW5</accession>
<reference evidence="1 2" key="1">
    <citation type="submission" date="2023-10" db="EMBL/GenBank/DDBJ databases">
        <title>Draft genome sequence of Xylaria bambusicola isolate GMP-LS, the root and basal stem rot pathogen of sugarcane in Indonesia.</title>
        <authorList>
            <person name="Selvaraj P."/>
            <person name="Muralishankar V."/>
            <person name="Muruganantham S."/>
            <person name="Sp S."/>
            <person name="Haryani S."/>
            <person name="Lau K.J.X."/>
            <person name="Naqvi N.I."/>
        </authorList>
    </citation>
    <scope>NUCLEOTIDE SEQUENCE [LARGE SCALE GENOMIC DNA]</scope>
    <source>
        <strain evidence="1">GMP-LS</strain>
    </source>
</reference>
<organism evidence="1 2">
    <name type="scientific">Xylaria bambusicola</name>
    <dbReference type="NCBI Taxonomy" id="326684"/>
    <lineage>
        <taxon>Eukaryota</taxon>
        <taxon>Fungi</taxon>
        <taxon>Dikarya</taxon>
        <taxon>Ascomycota</taxon>
        <taxon>Pezizomycotina</taxon>
        <taxon>Sordariomycetes</taxon>
        <taxon>Xylariomycetidae</taxon>
        <taxon>Xylariales</taxon>
        <taxon>Xylariaceae</taxon>
        <taxon>Xylaria</taxon>
    </lineage>
</organism>
<dbReference type="Proteomes" id="UP001305414">
    <property type="component" value="Unassembled WGS sequence"/>
</dbReference>
<evidence type="ECO:0000313" key="1">
    <source>
        <dbReference type="EMBL" id="KAK5635740.1"/>
    </source>
</evidence>
<sequence length="74" mass="8206">MHVSENRPDYFGHRAVLDDNLGILIGYQSTTPNCRSPALIQVYAYRLHGLLLPFAPRVGFDEPKDTAACSATED</sequence>
<evidence type="ECO:0000313" key="2">
    <source>
        <dbReference type="Proteomes" id="UP001305414"/>
    </source>
</evidence>
<dbReference type="EMBL" id="JAWHQM010000057">
    <property type="protein sequence ID" value="KAK5635740.1"/>
    <property type="molecule type" value="Genomic_DNA"/>
</dbReference>
<dbReference type="AlphaFoldDB" id="A0AAN7UMW5"/>
<gene>
    <name evidence="1" type="ORF">RRF57_011452</name>
</gene>